<organism evidence="1 2">
    <name type="scientific">Xanthomonas cucurbitae</name>
    <dbReference type="NCBI Taxonomy" id="56453"/>
    <lineage>
        <taxon>Bacteria</taxon>
        <taxon>Pseudomonadati</taxon>
        <taxon>Pseudomonadota</taxon>
        <taxon>Gammaproteobacteria</taxon>
        <taxon>Lysobacterales</taxon>
        <taxon>Lysobacteraceae</taxon>
        <taxon>Xanthomonas</taxon>
    </lineage>
</organism>
<name>A0A2S7DS50_9XANT</name>
<protein>
    <submittedName>
        <fullName evidence="1">Uncharacterized protein</fullName>
    </submittedName>
</protein>
<dbReference type="Proteomes" id="UP000239561">
    <property type="component" value="Unassembled WGS sequence"/>
</dbReference>
<sequence>MIVDEFGDSIGIYDEMLRSGERDPLSMLNIVDKRLADISNHIAVCHRVLAEQRSLAHGAFLGSTRKRHVDKAEQAGQVLEQVIAVQSDLFDFRHKVLSQVATHLRGVV</sequence>
<evidence type="ECO:0000313" key="1">
    <source>
        <dbReference type="EMBL" id="PPU76637.1"/>
    </source>
</evidence>
<accession>A0A2S7DS50</accession>
<proteinExistence type="predicted"/>
<gene>
    <name evidence="1" type="ORF">XcuCFBP2542_09405</name>
</gene>
<dbReference type="RefSeq" id="WP_104603331.1">
    <property type="nucleotide sequence ID" value="NZ_CP082217.1"/>
</dbReference>
<reference evidence="1 2" key="1">
    <citation type="submission" date="2016-08" db="EMBL/GenBank/DDBJ databases">
        <authorList>
            <person name="Seilhamer J.J."/>
        </authorList>
    </citation>
    <scope>NUCLEOTIDE SEQUENCE [LARGE SCALE GENOMIC DNA]</scope>
    <source>
        <strain evidence="1 2">CFBP2542</strain>
    </source>
</reference>
<dbReference type="AlphaFoldDB" id="A0A2S7DS50"/>
<evidence type="ECO:0000313" key="2">
    <source>
        <dbReference type="Proteomes" id="UP000239561"/>
    </source>
</evidence>
<dbReference type="EMBL" id="MDED01000014">
    <property type="protein sequence ID" value="PPU76637.1"/>
    <property type="molecule type" value="Genomic_DNA"/>
</dbReference>
<comment type="caution">
    <text evidence="1">The sequence shown here is derived from an EMBL/GenBank/DDBJ whole genome shotgun (WGS) entry which is preliminary data.</text>
</comment>